<feature type="domain" description="Cyclin N-terminal" evidence="2">
    <location>
        <begin position="249"/>
        <end position="376"/>
    </location>
</feature>
<sequence>MANVLRARGVERIRRDGTAFLAGISLTGDEDEPVLGASDSEYDHEDAETALVRRQQPQRPKSGHASTRHSFMGMAATDLLASDGTDLTSQHQQSQRRRRRLTSGDMERLRDAFATSSTSQARSSTRPSKAMPKVTFVSDVKTNAELLVNTRVLVTSPRGGMPLAAFSLLPARDTRHKKRRRLEKAKQADKFEIKPVRKTKSYEKQLRDMPQVHDHATLDDPFLHHGRHQKMLSLKSYTVSISHYVTPAELKEALNESFRERFPDIQLTLSKLRSLKRDMVEIGCDMCKMEVSTVAFAHYYFEHLVLKRWVTKPTRKLIPACCLLLAFKFNCTARPSIVKQRLQPLFKACEDKWRLARHDILLMEMPVFSQLSFDLNVPAATVTAFTARIHAKHPHLCT</sequence>
<name>F2U9Z4_SALR5</name>
<dbReference type="OrthoDB" id="5353095at2759"/>
<accession>F2U9Z4</accession>
<dbReference type="STRING" id="946362.F2U9Z4"/>
<dbReference type="EMBL" id="GL832966">
    <property type="protein sequence ID" value="EGD73569.1"/>
    <property type="molecule type" value="Genomic_DNA"/>
</dbReference>
<dbReference type="InterPro" id="IPR012388">
    <property type="entry name" value="CABLES1/2"/>
</dbReference>
<organism evidence="4">
    <name type="scientific">Salpingoeca rosetta (strain ATCC 50818 / BSB-021)</name>
    <dbReference type="NCBI Taxonomy" id="946362"/>
    <lineage>
        <taxon>Eukaryota</taxon>
        <taxon>Choanoflagellata</taxon>
        <taxon>Craspedida</taxon>
        <taxon>Salpingoecidae</taxon>
        <taxon>Salpingoeca</taxon>
    </lineage>
</organism>
<dbReference type="Pfam" id="PF00134">
    <property type="entry name" value="Cyclin_N"/>
    <property type="match status" value="1"/>
</dbReference>
<dbReference type="KEGG" id="sre:PTSG_05276"/>
<evidence type="ECO:0000259" key="2">
    <source>
        <dbReference type="Pfam" id="PF00134"/>
    </source>
</evidence>
<dbReference type="GeneID" id="16074430"/>
<evidence type="ECO:0000313" key="3">
    <source>
        <dbReference type="EMBL" id="EGD73569.1"/>
    </source>
</evidence>
<dbReference type="GO" id="GO:0051726">
    <property type="term" value="P:regulation of cell cycle"/>
    <property type="evidence" value="ECO:0007669"/>
    <property type="project" value="InterPro"/>
</dbReference>
<dbReference type="Gene3D" id="1.10.472.10">
    <property type="entry name" value="Cyclin-like"/>
    <property type="match status" value="1"/>
</dbReference>
<dbReference type="AlphaFoldDB" id="F2U9Z4"/>
<dbReference type="FunCoup" id="F2U9Z4">
    <property type="interactions" value="545"/>
</dbReference>
<feature type="region of interest" description="Disordered" evidence="1">
    <location>
        <begin position="85"/>
        <end position="130"/>
    </location>
</feature>
<dbReference type="SUPFAM" id="SSF47954">
    <property type="entry name" value="Cyclin-like"/>
    <property type="match status" value="1"/>
</dbReference>
<protein>
    <recommendedName>
        <fullName evidence="2">Cyclin N-terminal domain-containing protein</fullName>
    </recommendedName>
</protein>
<dbReference type="eggNOG" id="KOG4164">
    <property type="taxonomic scope" value="Eukaryota"/>
</dbReference>
<dbReference type="RefSeq" id="XP_004993851.1">
    <property type="nucleotide sequence ID" value="XM_004993794.1"/>
</dbReference>
<dbReference type="InParanoid" id="F2U9Z4"/>
<dbReference type="PANTHER" id="PTHR22896">
    <property type="entry name" value="CDK5 AND ABL1 ENZYME SUBSTRATE 1"/>
    <property type="match status" value="1"/>
</dbReference>
<gene>
    <name evidence="3" type="ORF">PTSG_05276</name>
</gene>
<feature type="compositionally biased region" description="Low complexity" evidence="1">
    <location>
        <begin position="114"/>
        <end position="128"/>
    </location>
</feature>
<dbReference type="InterPro" id="IPR006671">
    <property type="entry name" value="Cyclin_N"/>
</dbReference>
<feature type="compositionally biased region" description="Polar residues" evidence="1">
    <location>
        <begin position="55"/>
        <end position="69"/>
    </location>
</feature>
<proteinExistence type="predicted"/>
<dbReference type="PANTHER" id="PTHR22896:SF0">
    <property type="entry name" value="CYCLIN N-TERMINAL DOMAIN-CONTAINING PROTEIN"/>
    <property type="match status" value="1"/>
</dbReference>
<keyword evidence="4" id="KW-1185">Reference proteome</keyword>
<evidence type="ECO:0000256" key="1">
    <source>
        <dbReference type="SAM" id="MobiDB-lite"/>
    </source>
</evidence>
<dbReference type="Proteomes" id="UP000007799">
    <property type="component" value="Unassembled WGS sequence"/>
</dbReference>
<evidence type="ECO:0000313" key="4">
    <source>
        <dbReference type="Proteomes" id="UP000007799"/>
    </source>
</evidence>
<dbReference type="CDD" id="cd20556">
    <property type="entry name" value="CYCLIN_CABLES"/>
    <property type="match status" value="1"/>
</dbReference>
<dbReference type="InterPro" id="IPR036915">
    <property type="entry name" value="Cyclin-like_sf"/>
</dbReference>
<feature type="region of interest" description="Disordered" evidence="1">
    <location>
        <begin position="29"/>
        <end position="70"/>
    </location>
</feature>
<reference evidence="3" key="1">
    <citation type="submission" date="2009-08" db="EMBL/GenBank/DDBJ databases">
        <title>Annotation of Salpingoeca rosetta.</title>
        <authorList>
            <consortium name="The Broad Institute Genome Sequencing Platform"/>
            <person name="Russ C."/>
            <person name="Cuomo C."/>
            <person name="Burger G."/>
            <person name="Gray M.W."/>
            <person name="Holland P.W.H."/>
            <person name="King N."/>
            <person name="Lang F.B.F."/>
            <person name="Roger A.J."/>
            <person name="Ruiz-Trillo I."/>
            <person name="Young S.K."/>
            <person name="Zeng Q."/>
            <person name="Gargeya S."/>
            <person name="Alvarado L."/>
            <person name="Berlin A."/>
            <person name="Chapman S.B."/>
            <person name="Chen Z."/>
            <person name="Freedman E."/>
            <person name="Gellesch M."/>
            <person name="Goldberg J."/>
            <person name="Griggs A."/>
            <person name="Gujja S."/>
            <person name="Heilman E."/>
            <person name="Heiman D."/>
            <person name="Howarth C."/>
            <person name="Mehta T."/>
            <person name="Neiman D."/>
            <person name="Pearson M."/>
            <person name="Roberts A."/>
            <person name="Saif S."/>
            <person name="Shea T."/>
            <person name="Shenoy N."/>
            <person name="Sisk P."/>
            <person name="Stolte C."/>
            <person name="Sykes S."/>
            <person name="White J."/>
            <person name="Yandava C."/>
            <person name="Haas B."/>
            <person name="Nusbaum C."/>
            <person name="Birren B."/>
        </authorList>
    </citation>
    <scope>NUCLEOTIDE SEQUENCE [LARGE SCALE GENOMIC DNA]</scope>
    <source>
        <strain evidence="3">ATCC 50818</strain>
    </source>
</reference>